<organism evidence="1 2">
    <name type="scientific">Colocasia esculenta</name>
    <name type="common">Wild taro</name>
    <name type="synonym">Arum esculentum</name>
    <dbReference type="NCBI Taxonomy" id="4460"/>
    <lineage>
        <taxon>Eukaryota</taxon>
        <taxon>Viridiplantae</taxon>
        <taxon>Streptophyta</taxon>
        <taxon>Embryophyta</taxon>
        <taxon>Tracheophyta</taxon>
        <taxon>Spermatophyta</taxon>
        <taxon>Magnoliopsida</taxon>
        <taxon>Liliopsida</taxon>
        <taxon>Araceae</taxon>
        <taxon>Aroideae</taxon>
        <taxon>Colocasieae</taxon>
        <taxon>Colocasia</taxon>
    </lineage>
</organism>
<feature type="non-terminal residue" evidence="1">
    <location>
        <position position="177"/>
    </location>
</feature>
<sequence>MVEYFIRGLRAELQDAVIPLMCKIVEKVAQQAAILERTVRARQEQSGGSGSFRLPQQSVGISKGKAPYRASSSSGIAKWGKQIKRFFQGGGGRGRGRQHGEPLQALLGQEALLWDSRRFELLGRCWACSRHKDTTCSGRNAMWDSYLAFFMKVRESKRPHTRRLARSGIVRDLTTGS</sequence>
<evidence type="ECO:0000313" key="2">
    <source>
        <dbReference type="Proteomes" id="UP000652761"/>
    </source>
</evidence>
<dbReference type="Proteomes" id="UP000652761">
    <property type="component" value="Unassembled WGS sequence"/>
</dbReference>
<protein>
    <submittedName>
        <fullName evidence="1">Uncharacterized protein</fullName>
    </submittedName>
</protein>
<reference evidence="1" key="1">
    <citation type="submission" date="2017-07" db="EMBL/GenBank/DDBJ databases">
        <title>Taro Niue Genome Assembly and Annotation.</title>
        <authorList>
            <person name="Atibalentja N."/>
            <person name="Keating K."/>
            <person name="Fields C.J."/>
        </authorList>
    </citation>
    <scope>NUCLEOTIDE SEQUENCE</scope>
    <source>
        <strain evidence="1">Niue_2</strain>
        <tissue evidence="1">Leaf</tissue>
    </source>
</reference>
<comment type="caution">
    <text evidence="1">The sequence shown here is derived from an EMBL/GenBank/DDBJ whole genome shotgun (WGS) entry which is preliminary data.</text>
</comment>
<keyword evidence="2" id="KW-1185">Reference proteome</keyword>
<dbReference type="EMBL" id="NMUH01000810">
    <property type="protein sequence ID" value="MQL85128.1"/>
    <property type="molecule type" value="Genomic_DNA"/>
</dbReference>
<dbReference type="AlphaFoldDB" id="A0A843UNN6"/>
<name>A0A843UNN6_COLES</name>
<accession>A0A843UNN6</accession>
<dbReference type="OrthoDB" id="621298at2759"/>
<gene>
    <name evidence="1" type="ORF">Taro_017640</name>
</gene>
<proteinExistence type="predicted"/>
<evidence type="ECO:0000313" key="1">
    <source>
        <dbReference type="EMBL" id="MQL85128.1"/>
    </source>
</evidence>